<proteinExistence type="predicted"/>
<comment type="caution">
    <text evidence="3">The sequence shown here is derived from an EMBL/GenBank/DDBJ whole genome shotgun (WGS) entry which is preliminary data.</text>
</comment>
<dbReference type="PANTHER" id="PTHR31587">
    <property type="entry name" value="TRANSMEMBRANE PROTEIN (DUF2215)"/>
    <property type="match status" value="1"/>
</dbReference>
<evidence type="ECO:0000256" key="2">
    <source>
        <dbReference type="SAM" id="SignalP"/>
    </source>
</evidence>
<dbReference type="EMBL" id="JACEIK010002640">
    <property type="protein sequence ID" value="MCD9638180.1"/>
    <property type="molecule type" value="Genomic_DNA"/>
</dbReference>
<feature type="chain" id="PRO_5045915358" evidence="2">
    <location>
        <begin position="29"/>
        <end position="216"/>
    </location>
</feature>
<evidence type="ECO:0000313" key="4">
    <source>
        <dbReference type="Proteomes" id="UP000823775"/>
    </source>
</evidence>
<protein>
    <submittedName>
        <fullName evidence="3">Uncharacterized protein</fullName>
    </submittedName>
</protein>
<keyword evidence="2" id="KW-0732">Signal</keyword>
<sequence>MYSWAQKVSNFLRCFVLLRLLFDDKIWLQYVVNSQQAGSCSITTGLFDLGLLLRTKGWDLSYSGIGNVWAKNSKQMNMNRKRAEFFSKSRKFGSGGVPYSSPKSSSAWSDSPVKGFSDGKGKKAGEYYSTFHKTPNRKRFSQKEWEDFTQESTKEAVAELASSPEFTDWIIKHADRIQLLPEDSSDESVGSGSDSTDENAAESCSGLGLFKWQNRW</sequence>
<feature type="region of interest" description="Disordered" evidence="1">
    <location>
        <begin position="180"/>
        <end position="203"/>
    </location>
</feature>
<organism evidence="3 4">
    <name type="scientific">Datura stramonium</name>
    <name type="common">Jimsonweed</name>
    <name type="synonym">Common thornapple</name>
    <dbReference type="NCBI Taxonomy" id="4076"/>
    <lineage>
        <taxon>Eukaryota</taxon>
        <taxon>Viridiplantae</taxon>
        <taxon>Streptophyta</taxon>
        <taxon>Embryophyta</taxon>
        <taxon>Tracheophyta</taxon>
        <taxon>Spermatophyta</taxon>
        <taxon>Magnoliopsida</taxon>
        <taxon>eudicotyledons</taxon>
        <taxon>Gunneridae</taxon>
        <taxon>Pentapetalae</taxon>
        <taxon>asterids</taxon>
        <taxon>lamiids</taxon>
        <taxon>Solanales</taxon>
        <taxon>Solanaceae</taxon>
        <taxon>Solanoideae</taxon>
        <taxon>Datureae</taxon>
        <taxon>Datura</taxon>
    </lineage>
</organism>
<dbReference type="PANTHER" id="PTHR31587:SF3">
    <property type="entry name" value="EXPRESSED PROTEIN"/>
    <property type="match status" value="1"/>
</dbReference>
<gene>
    <name evidence="3" type="ORF">HAX54_022000</name>
</gene>
<keyword evidence="4" id="KW-1185">Reference proteome</keyword>
<accession>A0ABS8UTH9</accession>
<feature type="signal peptide" evidence="2">
    <location>
        <begin position="1"/>
        <end position="28"/>
    </location>
</feature>
<dbReference type="Proteomes" id="UP000823775">
    <property type="component" value="Unassembled WGS sequence"/>
</dbReference>
<evidence type="ECO:0000256" key="1">
    <source>
        <dbReference type="SAM" id="MobiDB-lite"/>
    </source>
</evidence>
<reference evidence="3 4" key="1">
    <citation type="journal article" date="2021" name="BMC Genomics">
        <title>Datura genome reveals duplications of psychoactive alkaloid biosynthetic genes and high mutation rate following tissue culture.</title>
        <authorList>
            <person name="Rajewski A."/>
            <person name="Carter-House D."/>
            <person name="Stajich J."/>
            <person name="Litt A."/>
        </authorList>
    </citation>
    <scope>NUCLEOTIDE SEQUENCE [LARGE SCALE GENOMIC DNA]</scope>
    <source>
        <strain evidence="3">AR-01</strain>
    </source>
</reference>
<name>A0ABS8UTH9_DATST</name>
<evidence type="ECO:0000313" key="3">
    <source>
        <dbReference type="EMBL" id="MCD9638180.1"/>
    </source>
</evidence>